<evidence type="ECO:0000313" key="2">
    <source>
        <dbReference type="Proteomes" id="UP000014216"/>
    </source>
</evidence>
<organism evidence="1 2">
    <name type="scientific">Desulfotignum phosphitoxidans DSM 13687</name>
    <dbReference type="NCBI Taxonomy" id="1286635"/>
    <lineage>
        <taxon>Bacteria</taxon>
        <taxon>Pseudomonadati</taxon>
        <taxon>Thermodesulfobacteriota</taxon>
        <taxon>Desulfobacteria</taxon>
        <taxon>Desulfobacterales</taxon>
        <taxon>Desulfobacteraceae</taxon>
        <taxon>Desulfotignum</taxon>
    </lineage>
</organism>
<protein>
    <submittedName>
        <fullName evidence="1">Addiction module antidote protein, HigA family</fullName>
    </submittedName>
</protein>
<dbReference type="EMBL" id="APJX01000002">
    <property type="protein sequence ID" value="EMS80728.1"/>
    <property type="molecule type" value="Genomic_DNA"/>
</dbReference>
<sequence length="64" mass="7217">MVMHNPPHPSKVIKELCIEPVGMAVTEVAKGLGSAAFMKGQCRYFLQSVKKIPPFFLKIFHKFI</sequence>
<proteinExistence type="predicted"/>
<reference evidence="1 2" key="1">
    <citation type="journal article" date="2013" name="Genome Announc.">
        <title>Draft Genome Sequence of Desulfotignum phosphitoxidans DSM 13687 Strain FiPS-3.</title>
        <authorList>
            <person name="Poehlein A."/>
            <person name="Daniel R."/>
            <person name="Simeonova D.D."/>
        </authorList>
    </citation>
    <scope>NUCLEOTIDE SEQUENCE [LARGE SCALE GENOMIC DNA]</scope>
    <source>
        <strain evidence="1 2">DSM 13687</strain>
    </source>
</reference>
<accession>S0G042</accession>
<name>S0G042_9BACT</name>
<dbReference type="AlphaFoldDB" id="S0G042"/>
<comment type="caution">
    <text evidence="1">The sequence shown here is derived from an EMBL/GenBank/DDBJ whole genome shotgun (WGS) entry which is preliminary data.</text>
</comment>
<keyword evidence="2" id="KW-1185">Reference proteome</keyword>
<evidence type="ECO:0000313" key="1">
    <source>
        <dbReference type="EMBL" id="EMS80728.1"/>
    </source>
</evidence>
<dbReference type="RefSeq" id="WP_006965001.1">
    <property type="nucleotide sequence ID" value="NZ_APJX01000002.1"/>
</dbReference>
<dbReference type="Proteomes" id="UP000014216">
    <property type="component" value="Unassembled WGS sequence"/>
</dbReference>
<gene>
    <name evidence="1" type="ORF">Dpo_2c04240</name>
</gene>